<name>D0MH78_RHOM4</name>
<gene>
    <name evidence="3" type="ordered locus">Rmar_2799</name>
</gene>
<dbReference type="SUPFAM" id="SSF159501">
    <property type="entry name" value="EreA/ChaN-like"/>
    <property type="match status" value="1"/>
</dbReference>
<dbReference type="RefSeq" id="WP_012845277.1">
    <property type="nucleotide sequence ID" value="NC_013501.1"/>
</dbReference>
<dbReference type="HOGENOM" id="CLU_035488_0_1_10"/>
<protein>
    <recommendedName>
        <fullName evidence="2">Haem-binding uptake Tiki superfamily ChaN domain-containing protein</fullName>
    </recommendedName>
</protein>
<dbReference type="KEGG" id="rmr:Rmar_2799"/>
<evidence type="ECO:0000256" key="1">
    <source>
        <dbReference type="SAM" id="SignalP"/>
    </source>
</evidence>
<dbReference type="InterPro" id="IPR007314">
    <property type="entry name" value="Cofac_haem-bd_dom"/>
</dbReference>
<organism evidence="3 4">
    <name type="scientific">Rhodothermus marinus (strain ATCC 43812 / DSM 4252 / R-10)</name>
    <name type="common">Rhodothermus obamensis</name>
    <dbReference type="NCBI Taxonomy" id="518766"/>
    <lineage>
        <taxon>Bacteria</taxon>
        <taxon>Pseudomonadati</taxon>
        <taxon>Rhodothermota</taxon>
        <taxon>Rhodothermia</taxon>
        <taxon>Rhodothermales</taxon>
        <taxon>Rhodothermaceae</taxon>
        <taxon>Rhodothermus</taxon>
    </lineage>
</organism>
<feature type="domain" description="Haem-binding uptake Tiki superfamily ChaN" evidence="2">
    <location>
        <begin position="44"/>
        <end position="250"/>
    </location>
</feature>
<keyword evidence="4" id="KW-1185">Reference proteome</keyword>
<dbReference type="AlphaFoldDB" id="D0MH78"/>
<dbReference type="Pfam" id="PF04187">
    <property type="entry name" value="Cofac_haem_bdg"/>
    <property type="match status" value="1"/>
</dbReference>
<dbReference type="Proteomes" id="UP000002221">
    <property type="component" value="Chromosome"/>
</dbReference>
<evidence type="ECO:0000313" key="4">
    <source>
        <dbReference type="Proteomes" id="UP000002221"/>
    </source>
</evidence>
<dbReference type="OrthoDB" id="1680202at2"/>
<feature type="signal peptide" evidence="1">
    <location>
        <begin position="1"/>
        <end position="19"/>
    </location>
</feature>
<reference evidence="3 4" key="1">
    <citation type="journal article" date="2009" name="Stand. Genomic Sci.">
        <title>Complete genome sequence of Rhodothermus marinus type strain (R-10).</title>
        <authorList>
            <person name="Nolan M."/>
            <person name="Tindall B.J."/>
            <person name="Pomrenke H."/>
            <person name="Lapidus A."/>
            <person name="Copeland A."/>
            <person name="Glavina Del Rio T."/>
            <person name="Lucas S."/>
            <person name="Chen F."/>
            <person name="Tice H."/>
            <person name="Cheng J.F."/>
            <person name="Saunders E."/>
            <person name="Han C."/>
            <person name="Bruce D."/>
            <person name="Goodwin L."/>
            <person name="Chain P."/>
            <person name="Pitluck S."/>
            <person name="Ovchinikova G."/>
            <person name="Pati A."/>
            <person name="Ivanova N."/>
            <person name="Mavromatis K."/>
            <person name="Chen A."/>
            <person name="Palaniappan K."/>
            <person name="Land M."/>
            <person name="Hauser L."/>
            <person name="Chang Y.J."/>
            <person name="Jeffries C.D."/>
            <person name="Brettin T."/>
            <person name="Goker M."/>
            <person name="Bristow J."/>
            <person name="Eisen J.A."/>
            <person name="Markowitz V."/>
            <person name="Hugenholtz P."/>
            <person name="Kyrpides N.C."/>
            <person name="Klenk H.P."/>
            <person name="Detter J.C."/>
        </authorList>
    </citation>
    <scope>NUCLEOTIDE SEQUENCE [LARGE SCALE GENOMIC DNA]</scope>
    <source>
        <strain evidence="4">ATCC 43812 / DSM 4252 / R-10</strain>
    </source>
</reference>
<evidence type="ECO:0000313" key="3">
    <source>
        <dbReference type="EMBL" id="ACY49667.1"/>
    </source>
</evidence>
<keyword evidence="1" id="KW-0732">Signal</keyword>
<accession>D0MH78</accession>
<dbReference type="STRING" id="518766.Rmar_2799"/>
<sequence length="291" mass="33203">MSRRILLIGSLLVALGVRAQTPEPGLFTADGRPASWTQLLEVAGAVEVVFLGEQHDDTVAHRRQLRVLEALQERYGDERPLVLSLEMFERDVQLVLDEYRAGLITEAQFLEAARPWRNYERDYRPLVEFARAHGWTILAANAPRRYVNRVSRLGREALTALSPQARAYLPPLPYPEPSDLYRRRFLKLMRGAGHGPMHVDPERLLQAQALWDATMAYTLAEHLMRQPEALIVHVTGAFHVEARLGTPEMLRRYRPGTRMLVVVLRPSADPLRFDPAQHMGLGDFVWLTPDH</sequence>
<proteinExistence type="predicted"/>
<dbReference type="EMBL" id="CP001807">
    <property type="protein sequence ID" value="ACY49667.1"/>
    <property type="molecule type" value="Genomic_DNA"/>
</dbReference>
<dbReference type="CDD" id="cd14727">
    <property type="entry name" value="ChanN-like"/>
    <property type="match status" value="1"/>
</dbReference>
<evidence type="ECO:0000259" key="2">
    <source>
        <dbReference type="Pfam" id="PF04187"/>
    </source>
</evidence>
<feature type="chain" id="PRO_5003011134" description="Haem-binding uptake Tiki superfamily ChaN domain-containing protein" evidence="1">
    <location>
        <begin position="20"/>
        <end position="291"/>
    </location>
</feature>
<dbReference type="Gene3D" id="3.40.50.11550">
    <property type="match status" value="2"/>
</dbReference>
<dbReference type="eggNOG" id="COG3016">
    <property type="taxonomic scope" value="Bacteria"/>
</dbReference>